<gene>
    <name evidence="1" type="ORF">RFI_23540</name>
</gene>
<dbReference type="OrthoDB" id="410381at2759"/>
<dbReference type="Proteomes" id="UP000023152">
    <property type="component" value="Unassembled WGS sequence"/>
</dbReference>
<comment type="caution">
    <text evidence="1">The sequence shown here is derived from an EMBL/GenBank/DDBJ whole genome shotgun (WGS) entry which is preliminary data.</text>
</comment>
<proteinExistence type="predicted"/>
<name>X6ML84_RETFI</name>
<sequence length="240" mass="28690">MYKYNSHEQFANENIMTVIIHKHRVIIIFINIPPNDDETNDKITITIFQKMNKLIQIFNILKYSIIIIQKNKPKWILLKQFCQVHQLKIYKQRTYHNFDTVDVTFSIVDYIIINNYCHDIDPRMQMEIFTCSDHFPIKLTFNITQNENKEQDKLLPKIQITIDQIKLYETIPDIKSKILDEEATIEIYGNNKKEKESINESILNTIKITNICIKYNASKHLLKHNISKYELQKEQQQSKN</sequence>
<accession>X6ML84</accession>
<dbReference type="EMBL" id="ASPP01020365">
    <property type="protein sequence ID" value="ETO13830.1"/>
    <property type="molecule type" value="Genomic_DNA"/>
</dbReference>
<dbReference type="AlphaFoldDB" id="X6ML84"/>
<evidence type="ECO:0000313" key="1">
    <source>
        <dbReference type="EMBL" id="ETO13830.1"/>
    </source>
</evidence>
<keyword evidence="2" id="KW-1185">Reference proteome</keyword>
<evidence type="ECO:0008006" key="3">
    <source>
        <dbReference type="Google" id="ProtNLM"/>
    </source>
</evidence>
<reference evidence="1 2" key="1">
    <citation type="journal article" date="2013" name="Curr. Biol.">
        <title>The Genome of the Foraminiferan Reticulomyxa filosa.</title>
        <authorList>
            <person name="Glockner G."/>
            <person name="Hulsmann N."/>
            <person name="Schleicher M."/>
            <person name="Noegel A.A."/>
            <person name="Eichinger L."/>
            <person name="Gallinger C."/>
            <person name="Pawlowski J."/>
            <person name="Sierra R."/>
            <person name="Euteneuer U."/>
            <person name="Pillet L."/>
            <person name="Moustafa A."/>
            <person name="Platzer M."/>
            <person name="Groth M."/>
            <person name="Szafranski K."/>
            <person name="Schliwa M."/>
        </authorList>
    </citation>
    <scope>NUCLEOTIDE SEQUENCE [LARGE SCALE GENOMIC DNA]</scope>
</reference>
<evidence type="ECO:0000313" key="2">
    <source>
        <dbReference type="Proteomes" id="UP000023152"/>
    </source>
</evidence>
<organism evidence="1 2">
    <name type="scientific">Reticulomyxa filosa</name>
    <dbReference type="NCBI Taxonomy" id="46433"/>
    <lineage>
        <taxon>Eukaryota</taxon>
        <taxon>Sar</taxon>
        <taxon>Rhizaria</taxon>
        <taxon>Retaria</taxon>
        <taxon>Foraminifera</taxon>
        <taxon>Monothalamids</taxon>
        <taxon>Reticulomyxidae</taxon>
        <taxon>Reticulomyxa</taxon>
    </lineage>
</organism>
<protein>
    <recommendedName>
        <fullName evidence="3">Endonuclease/exonuclease/phosphatase domain-containing protein</fullName>
    </recommendedName>
</protein>